<gene>
    <name evidence="11" type="ORF">GCM10022271_24680</name>
</gene>
<evidence type="ECO:0000256" key="6">
    <source>
        <dbReference type="ARBA" id="ARBA00022777"/>
    </source>
</evidence>
<evidence type="ECO:0000256" key="5">
    <source>
        <dbReference type="ARBA" id="ARBA00022741"/>
    </source>
</evidence>
<dbReference type="PROSITE" id="PS50109">
    <property type="entry name" value="HIS_KIN"/>
    <property type="match status" value="1"/>
</dbReference>
<reference evidence="12" key="1">
    <citation type="journal article" date="2019" name="Int. J. Syst. Evol. Microbiol.">
        <title>The Global Catalogue of Microorganisms (GCM) 10K type strain sequencing project: providing services to taxonomists for standard genome sequencing and annotation.</title>
        <authorList>
            <consortium name="The Broad Institute Genomics Platform"/>
            <consortium name="The Broad Institute Genome Sequencing Center for Infectious Disease"/>
            <person name="Wu L."/>
            <person name="Ma J."/>
        </authorList>
    </citation>
    <scope>NUCLEOTIDE SEQUENCE [LARGE SCALE GENOMIC DNA]</scope>
    <source>
        <strain evidence="12">JCM 17525</strain>
    </source>
</reference>
<dbReference type="EC" id="2.7.13.3" evidence="2"/>
<accession>A0ABP7HGD6</accession>
<keyword evidence="4" id="KW-0808">Transferase</keyword>
<keyword evidence="7" id="KW-0067">ATP-binding</keyword>
<dbReference type="SUPFAM" id="SSF55874">
    <property type="entry name" value="ATPase domain of HSP90 chaperone/DNA topoisomerase II/histidine kinase"/>
    <property type="match status" value="1"/>
</dbReference>
<evidence type="ECO:0000256" key="8">
    <source>
        <dbReference type="ARBA" id="ARBA00023012"/>
    </source>
</evidence>
<organism evidence="11 12">
    <name type="scientific">Corallibacter vietnamensis</name>
    <dbReference type="NCBI Taxonomy" id="904130"/>
    <lineage>
        <taxon>Bacteria</taxon>
        <taxon>Pseudomonadati</taxon>
        <taxon>Bacteroidota</taxon>
        <taxon>Flavobacteriia</taxon>
        <taxon>Flavobacteriales</taxon>
        <taxon>Flavobacteriaceae</taxon>
        <taxon>Corallibacter</taxon>
    </lineage>
</organism>
<dbReference type="SMART" id="SM00387">
    <property type="entry name" value="HATPase_c"/>
    <property type="match status" value="1"/>
</dbReference>
<keyword evidence="9" id="KW-0472">Membrane</keyword>
<keyword evidence="8" id="KW-0902">Two-component regulatory system</keyword>
<dbReference type="EMBL" id="BAABBI010000005">
    <property type="protein sequence ID" value="GAA3791334.1"/>
    <property type="molecule type" value="Genomic_DNA"/>
</dbReference>
<keyword evidence="12" id="KW-1185">Reference proteome</keyword>
<dbReference type="PANTHER" id="PTHR24421:SF10">
    <property type="entry name" value="NITRATE_NITRITE SENSOR PROTEIN NARQ"/>
    <property type="match status" value="1"/>
</dbReference>
<dbReference type="InterPro" id="IPR003594">
    <property type="entry name" value="HATPase_dom"/>
</dbReference>
<protein>
    <recommendedName>
        <fullName evidence="2">histidine kinase</fullName>
        <ecNumber evidence="2">2.7.13.3</ecNumber>
    </recommendedName>
</protein>
<evidence type="ECO:0000313" key="11">
    <source>
        <dbReference type="EMBL" id="GAA3791334.1"/>
    </source>
</evidence>
<dbReference type="InterPro" id="IPR036890">
    <property type="entry name" value="HATPase_C_sf"/>
</dbReference>
<dbReference type="InterPro" id="IPR050482">
    <property type="entry name" value="Sensor_HK_TwoCompSys"/>
</dbReference>
<comment type="catalytic activity">
    <reaction evidence="1">
        <text>ATP + protein L-histidine = ADP + protein N-phospho-L-histidine.</text>
        <dbReference type="EC" id="2.7.13.3"/>
    </reaction>
</comment>
<feature type="transmembrane region" description="Helical" evidence="9">
    <location>
        <begin position="17"/>
        <end position="39"/>
    </location>
</feature>
<proteinExistence type="predicted"/>
<keyword evidence="5" id="KW-0547">Nucleotide-binding</keyword>
<name>A0ABP7HGD6_9FLAO</name>
<evidence type="ECO:0000313" key="12">
    <source>
        <dbReference type="Proteomes" id="UP001501456"/>
    </source>
</evidence>
<dbReference type="InterPro" id="IPR005467">
    <property type="entry name" value="His_kinase_dom"/>
</dbReference>
<dbReference type="PANTHER" id="PTHR24421">
    <property type="entry name" value="NITRATE/NITRITE SENSOR PROTEIN NARX-RELATED"/>
    <property type="match status" value="1"/>
</dbReference>
<sequence>MVQSGERLVSTAAERYLLVYMIGVLLIVCSLIIIIFIVFQKRKNKLLLDKIKQQQAFEEELSNTQIEIQEQTLKNIGQELHDNIGQLLSVANMQLSIMSMQINQDIKDQFTETKNVVKDSLSEVRALSKSLNSDVIVNRGFQQSVQNEVDRLNKLNLLKTELQVLGDKTLFPKNKDSIILFRIIQEFISNTIKYAKAGTLTLVLNYNEDSLLIKAVDDGVGFDIKAAELGSGLINMKNRANLINATFQIDSEINKGTKLTVNYPYKNSSI</sequence>
<evidence type="ECO:0000259" key="10">
    <source>
        <dbReference type="PROSITE" id="PS50109"/>
    </source>
</evidence>
<keyword evidence="9" id="KW-0812">Transmembrane</keyword>
<keyword evidence="6" id="KW-0418">Kinase</keyword>
<feature type="domain" description="Histidine kinase" evidence="10">
    <location>
        <begin position="176"/>
        <end position="267"/>
    </location>
</feature>
<dbReference type="Pfam" id="PF07730">
    <property type="entry name" value="HisKA_3"/>
    <property type="match status" value="1"/>
</dbReference>
<dbReference type="Gene3D" id="1.20.5.1930">
    <property type="match status" value="1"/>
</dbReference>
<dbReference type="Gene3D" id="3.30.565.10">
    <property type="entry name" value="Histidine kinase-like ATPase, C-terminal domain"/>
    <property type="match status" value="1"/>
</dbReference>
<keyword evidence="9" id="KW-1133">Transmembrane helix</keyword>
<dbReference type="CDD" id="cd16917">
    <property type="entry name" value="HATPase_UhpB-NarQ-NarX-like"/>
    <property type="match status" value="1"/>
</dbReference>
<dbReference type="RefSeq" id="WP_344730917.1">
    <property type="nucleotide sequence ID" value="NZ_BAABBI010000005.1"/>
</dbReference>
<evidence type="ECO:0000256" key="4">
    <source>
        <dbReference type="ARBA" id="ARBA00022679"/>
    </source>
</evidence>
<dbReference type="Proteomes" id="UP001501456">
    <property type="component" value="Unassembled WGS sequence"/>
</dbReference>
<evidence type="ECO:0000256" key="3">
    <source>
        <dbReference type="ARBA" id="ARBA00022553"/>
    </source>
</evidence>
<evidence type="ECO:0000256" key="9">
    <source>
        <dbReference type="SAM" id="Phobius"/>
    </source>
</evidence>
<evidence type="ECO:0000256" key="1">
    <source>
        <dbReference type="ARBA" id="ARBA00000085"/>
    </source>
</evidence>
<evidence type="ECO:0000256" key="2">
    <source>
        <dbReference type="ARBA" id="ARBA00012438"/>
    </source>
</evidence>
<dbReference type="InterPro" id="IPR011712">
    <property type="entry name" value="Sig_transdc_His_kin_sub3_dim/P"/>
</dbReference>
<evidence type="ECO:0000256" key="7">
    <source>
        <dbReference type="ARBA" id="ARBA00022840"/>
    </source>
</evidence>
<dbReference type="Pfam" id="PF02518">
    <property type="entry name" value="HATPase_c"/>
    <property type="match status" value="1"/>
</dbReference>
<comment type="caution">
    <text evidence="11">The sequence shown here is derived from an EMBL/GenBank/DDBJ whole genome shotgun (WGS) entry which is preliminary data.</text>
</comment>
<keyword evidence="3" id="KW-0597">Phosphoprotein</keyword>